<organism evidence="2 3">
    <name type="scientific">Heminiphilus faecis</name>
    <dbReference type="NCBI Taxonomy" id="2601703"/>
    <lineage>
        <taxon>Bacteria</taxon>
        <taxon>Pseudomonadati</taxon>
        <taxon>Bacteroidota</taxon>
        <taxon>Bacteroidia</taxon>
        <taxon>Bacteroidales</taxon>
        <taxon>Muribaculaceae</taxon>
        <taxon>Heminiphilus</taxon>
    </lineage>
</organism>
<protein>
    <submittedName>
        <fullName evidence="2">Uncharacterized protein</fullName>
    </submittedName>
</protein>
<dbReference type="Proteomes" id="UP001565200">
    <property type="component" value="Unassembled WGS sequence"/>
</dbReference>
<sequence length="51" mass="5924">MELLFVASFGVNTILFIFGLIWAILNIILFFKLWRACDDIKRVADKYAGQE</sequence>
<keyword evidence="1" id="KW-1133">Transmembrane helix</keyword>
<dbReference type="EMBL" id="JBCLPP010000020">
    <property type="protein sequence ID" value="MEY8245619.1"/>
    <property type="molecule type" value="Genomic_DNA"/>
</dbReference>
<evidence type="ECO:0000256" key="1">
    <source>
        <dbReference type="SAM" id="Phobius"/>
    </source>
</evidence>
<accession>A0ABV4CZW7</accession>
<gene>
    <name evidence="2" type="ORF">AAK873_08325</name>
</gene>
<comment type="caution">
    <text evidence="2">The sequence shown here is derived from an EMBL/GenBank/DDBJ whole genome shotgun (WGS) entry which is preliminary data.</text>
</comment>
<evidence type="ECO:0000313" key="2">
    <source>
        <dbReference type="EMBL" id="MEY8245619.1"/>
    </source>
</evidence>
<feature type="transmembrane region" description="Helical" evidence="1">
    <location>
        <begin position="6"/>
        <end position="31"/>
    </location>
</feature>
<dbReference type="RefSeq" id="WP_205523898.1">
    <property type="nucleotide sequence ID" value="NZ_JBCLPP010000020.1"/>
</dbReference>
<name>A0ABV4CZW7_9BACT</name>
<reference evidence="2 3" key="1">
    <citation type="submission" date="2024-03" db="EMBL/GenBank/DDBJ databases">
        <title>Mouse gut bacterial collection (mGBC) of GemPharmatech.</title>
        <authorList>
            <person name="He Y."/>
            <person name="Dong L."/>
            <person name="Wu D."/>
            <person name="Gao X."/>
            <person name="Lin Z."/>
        </authorList>
    </citation>
    <scope>NUCLEOTIDE SEQUENCE [LARGE SCALE GENOMIC DNA]</scope>
    <source>
        <strain evidence="2 3">54-13</strain>
    </source>
</reference>
<proteinExistence type="predicted"/>
<keyword evidence="1" id="KW-0472">Membrane</keyword>
<keyword evidence="1" id="KW-0812">Transmembrane</keyword>
<evidence type="ECO:0000313" key="3">
    <source>
        <dbReference type="Proteomes" id="UP001565200"/>
    </source>
</evidence>
<keyword evidence="3" id="KW-1185">Reference proteome</keyword>